<dbReference type="PANTHER" id="PTHR11439">
    <property type="entry name" value="GAG-POL-RELATED RETROTRANSPOSON"/>
    <property type="match status" value="1"/>
</dbReference>
<feature type="domain" description="Reverse transcriptase Ty1/copia-type" evidence="1">
    <location>
        <begin position="16"/>
        <end position="147"/>
    </location>
</feature>
<sequence>MKTSTWFLQNYSIPDGMVCKLERSLYGLKQALRQWNLEFTFKLEDYGFHQSAHDHCLFTKATDIGLLVLLVYVDDILITGPSLSLIKEVKDHLHALFTIKDIGDARYFLGLEIARGNTGTYVAQTKYVLDILHDTELTNAKVVPTPFPQGLKLCSENSALLVNPDAYRRLVGRLLYLSFTYPDISHSVQQLSQFVNHPYESHWSAALHVVRYLKGNPSKGLFFPADNTLALHAYCMPIGRHVPILAVRLQASVSSWGQHLCVEN</sequence>
<evidence type="ECO:0000259" key="1">
    <source>
        <dbReference type="Pfam" id="PF07727"/>
    </source>
</evidence>
<dbReference type="InterPro" id="IPR043502">
    <property type="entry name" value="DNA/RNA_pol_sf"/>
</dbReference>
<accession>A0AAW2TCE9</accession>
<dbReference type="SUPFAM" id="SSF56672">
    <property type="entry name" value="DNA/RNA polymerases"/>
    <property type="match status" value="1"/>
</dbReference>
<reference evidence="2" key="1">
    <citation type="submission" date="2020-06" db="EMBL/GenBank/DDBJ databases">
        <authorList>
            <person name="Li T."/>
            <person name="Hu X."/>
            <person name="Zhang T."/>
            <person name="Song X."/>
            <person name="Zhang H."/>
            <person name="Dai N."/>
            <person name="Sheng W."/>
            <person name="Hou X."/>
            <person name="Wei L."/>
        </authorList>
    </citation>
    <scope>NUCLEOTIDE SEQUENCE</scope>
    <source>
        <strain evidence="2">KEN1</strain>
        <tissue evidence="2">Leaf</tissue>
    </source>
</reference>
<name>A0AAW2TCE9_9LAMI</name>
<dbReference type="Pfam" id="PF07727">
    <property type="entry name" value="RVT_2"/>
    <property type="match status" value="1"/>
</dbReference>
<evidence type="ECO:0000313" key="2">
    <source>
        <dbReference type="EMBL" id="KAL0402317.1"/>
    </source>
</evidence>
<protein>
    <submittedName>
        <fullName evidence="2">Retrovirus-related Pol polyprotein from transposon RE1</fullName>
    </submittedName>
</protein>
<reference evidence="2" key="2">
    <citation type="journal article" date="2024" name="Plant">
        <title>Genomic evolution and insights into agronomic trait innovations of Sesamum species.</title>
        <authorList>
            <person name="Miao H."/>
            <person name="Wang L."/>
            <person name="Qu L."/>
            <person name="Liu H."/>
            <person name="Sun Y."/>
            <person name="Le M."/>
            <person name="Wang Q."/>
            <person name="Wei S."/>
            <person name="Zheng Y."/>
            <person name="Lin W."/>
            <person name="Duan Y."/>
            <person name="Cao H."/>
            <person name="Xiong S."/>
            <person name="Wang X."/>
            <person name="Wei L."/>
            <person name="Li C."/>
            <person name="Ma Q."/>
            <person name="Ju M."/>
            <person name="Zhao R."/>
            <person name="Li G."/>
            <person name="Mu C."/>
            <person name="Tian Q."/>
            <person name="Mei H."/>
            <person name="Zhang T."/>
            <person name="Gao T."/>
            <person name="Zhang H."/>
        </authorList>
    </citation>
    <scope>NUCLEOTIDE SEQUENCE</scope>
    <source>
        <strain evidence="2">KEN1</strain>
    </source>
</reference>
<gene>
    <name evidence="2" type="ORF">Slati_4261600</name>
</gene>
<dbReference type="PANTHER" id="PTHR11439:SF470">
    <property type="entry name" value="CYSTEINE-RICH RLK (RECEPTOR-LIKE PROTEIN KINASE) 8"/>
    <property type="match status" value="1"/>
</dbReference>
<dbReference type="AlphaFoldDB" id="A0AAW2TCE9"/>
<proteinExistence type="predicted"/>
<dbReference type="EMBL" id="JACGWN010000015">
    <property type="protein sequence ID" value="KAL0402317.1"/>
    <property type="molecule type" value="Genomic_DNA"/>
</dbReference>
<comment type="caution">
    <text evidence="2">The sequence shown here is derived from an EMBL/GenBank/DDBJ whole genome shotgun (WGS) entry which is preliminary data.</text>
</comment>
<organism evidence="2">
    <name type="scientific">Sesamum latifolium</name>
    <dbReference type="NCBI Taxonomy" id="2727402"/>
    <lineage>
        <taxon>Eukaryota</taxon>
        <taxon>Viridiplantae</taxon>
        <taxon>Streptophyta</taxon>
        <taxon>Embryophyta</taxon>
        <taxon>Tracheophyta</taxon>
        <taxon>Spermatophyta</taxon>
        <taxon>Magnoliopsida</taxon>
        <taxon>eudicotyledons</taxon>
        <taxon>Gunneridae</taxon>
        <taxon>Pentapetalae</taxon>
        <taxon>asterids</taxon>
        <taxon>lamiids</taxon>
        <taxon>Lamiales</taxon>
        <taxon>Pedaliaceae</taxon>
        <taxon>Sesamum</taxon>
    </lineage>
</organism>
<dbReference type="InterPro" id="IPR013103">
    <property type="entry name" value="RVT_2"/>
</dbReference>